<dbReference type="OrthoDB" id="196717at2759"/>
<evidence type="ECO:0000256" key="1">
    <source>
        <dbReference type="ARBA" id="ARBA00004370"/>
    </source>
</evidence>
<feature type="compositionally biased region" description="Polar residues" evidence="4">
    <location>
        <begin position="276"/>
        <end position="291"/>
    </location>
</feature>
<organism evidence="6 7">
    <name type="scientific">Fasciola gigantica</name>
    <name type="common">Giant liver fluke</name>
    <dbReference type="NCBI Taxonomy" id="46835"/>
    <lineage>
        <taxon>Eukaryota</taxon>
        <taxon>Metazoa</taxon>
        <taxon>Spiralia</taxon>
        <taxon>Lophotrochozoa</taxon>
        <taxon>Platyhelminthes</taxon>
        <taxon>Trematoda</taxon>
        <taxon>Digenea</taxon>
        <taxon>Plagiorchiida</taxon>
        <taxon>Echinostomata</taxon>
        <taxon>Echinostomatoidea</taxon>
        <taxon>Fasciolidae</taxon>
        <taxon>Fasciola</taxon>
    </lineage>
</organism>
<evidence type="ECO:0000313" key="6">
    <source>
        <dbReference type="EMBL" id="TPP63966.1"/>
    </source>
</evidence>
<evidence type="ECO:0000256" key="3">
    <source>
        <dbReference type="ARBA" id="ARBA00023136"/>
    </source>
</evidence>
<comment type="subcellular location">
    <subcellularLocation>
        <location evidence="1">Membrane</location>
    </subcellularLocation>
</comment>
<evidence type="ECO:0000256" key="5">
    <source>
        <dbReference type="SAM" id="Phobius"/>
    </source>
</evidence>
<dbReference type="GO" id="GO:0004307">
    <property type="term" value="F:ethanolaminephosphotransferase activity"/>
    <property type="evidence" value="ECO:0007669"/>
    <property type="project" value="TreeGrafter"/>
</dbReference>
<comment type="similarity">
    <text evidence="2">Belongs to the CDP-alcohol phosphatidyltransferase class-I family.</text>
</comment>
<accession>A0A504YUK5</accession>
<keyword evidence="5" id="KW-1133">Transmembrane helix</keyword>
<sequence length="303" mass="33815">MFLLPLGYFCILGMGNHPSLMLIQFVILNCVFYTSHWQCYVTGVIEFDRFSVTEALLVSMAFSLVTAIFGVGFWDLKVTLLSFYADFDRKQVLLIHLNLSQEPILGMELKTMQFVLLVIASFAMFCRFAQTLSVGGTGKYGTTVANTSVLFPICPLVLAIGSAVLIAVRSPTQLYENNPSVFLLAFGAVLAKISQNLTVAHMTKSGIRLCDPVMIGPLSLHINQYFDCPINEKWVLWFSCLWALTDLLNFSVRVSIQVANHLNLYIFSVSRPPARQSTKKIPSAASKNNVPSEMRYLRSGTRK</sequence>
<feature type="region of interest" description="Disordered" evidence="4">
    <location>
        <begin position="276"/>
        <end position="303"/>
    </location>
</feature>
<feature type="transmembrane region" description="Helical" evidence="5">
    <location>
        <begin position="111"/>
        <end position="129"/>
    </location>
</feature>
<feature type="transmembrane region" description="Helical" evidence="5">
    <location>
        <begin position="6"/>
        <end position="34"/>
    </location>
</feature>
<evidence type="ECO:0000256" key="4">
    <source>
        <dbReference type="SAM" id="MobiDB-lite"/>
    </source>
</evidence>
<dbReference type="STRING" id="46835.A0A504YUK5"/>
<keyword evidence="3 5" id="KW-0472">Membrane</keyword>
<evidence type="ECO:0000256" key="2">
    <source>
        <dbReference type="ARBA" id="ARBA00010441"/>
    </source>
</evidence>
<gene>
    <name evidence="6" type="ORF">FGIG_00555</name>
</gene>
<reference evidence="6 7" key="1">
    <citation type="submission" date="2019-04" db="EMBL/GenBank/DDBJ databases">
        <title>Annotation for the trematode Fasciola gigantica.</title>
        <authorList>
            <person name="Choi Y.-J."/>
        </authorList>
    </citation>
    <scope>NUCLEOTIDE SEQUENCE [LARGE SCALE GENOMIC DNA]</scope>
    <source>
        <strain evidence="6">Uganda_cow_1</strain>
    </source>
</reference>
<keyword evidence="7" id="KW-1185">Reference proteome</keyword>
<dbReference type="PANTHER" id="PTHR10414">
    <property type="entry name" value="ETHANOLAMINEPHOSPHOTRANSFERASE"/>
    <property type="match status" value="1"/>
</dbReference>
<feature type="transmembrane region" description="Helical" evidence="5">
    <location>
        <begin position="149"/>
        <end position="168"/>
    </location>
</feature>
<comment type="caution">
    <text evidence="6">The sequence shown here is derived from an EMBL/GenBank/DDBJ whole genome shotgun (WGS) entry which is preliminary data.</text>
</comment>
<feature type="transmembrane region" description="Helical" evidence="5">
    <location>
        <begin position="180"/>
        <end position="199"/>
    </location>
</feature>
<evidence type="ECO:0000313" key="7">
    <source>
        <dbReference type="Proteomes" id="UP000316759"/>
    </source>
</evidence>
<dbReference type="AlphaFoldDB" id="A0A504YUK5"/>
<proteinExistence type="inferred from homology"/>
<protein>
    <submittedName>
        <fullName evidence="6">Cholinephosphotransferase 1</fullName>
    </submittedName>
</protein>
<dbReference type="GO" id="GO:0006646">
    <property type="term" value="P:phosphatidylethanolamine biosynthetic process"/>
    <property type="evidence" value="ECO:0007669"/>
    <property type="project" value="TreeGrafter"/>
</dbReference>
<dbReference type="GO" id="GO:0005794">
    <property type="term" value="C:Golgi apparatus"/>
    <property type="evidence" value="ECO:0007669"/>
    <property type="project" value="TreeGrafter"/>
</dbReference>
<dbReference type="PANTHER" id="PTHR10414:SF37">
    <property type="entry name" value="BB IN A BOXCAR, ISOFORM C"/>
    <property type="match status" value="1"/>
</dbReference>
<dbReference type="GO" id="GO:0005789">
    <property type="term" value="C:endoplasmic reticulum membrane"/>
    <property type="evidence" value="ECO:0007669"/>
    <property type="project" value="TreeGrafter"/>
</dbReference>
<feature type="transmembrane region" description="Helical" evidence="5">
    <location>
        <begin position="55"/>
        <end position="74"/>
    </location>
</feature>
<dbReference type="Proteomes" id="UP000316759">
    <property type="component" value="Unassembled WGS sequence"/>
</dbReference>
<keyword evidence="6" id="KW-0808">Transferase</keyword>
<keyword evidence="5" id="KW-0812">Transmembrane</keyword>
<name>A0A504YUK5_FASGI</name>
<dbReference type="InterPro" id="IPR014472">
    <property type="entry name" value="CHOPT"/>
</dbReference>
<dbReference type="GO" id="GO:0004142">
    <property type="term" value="F:diacylglycerol cholinephosphotransferase activity"/>
    <property type="evidence" value="ECO:0007669"/>
    <property type="project" value="TreeGrafter"/>
</dbReference>
<dbReference type="EMBL" id="SUNJ01005020">
    <property type="protein sequence ID" value="TPP63966.1"/>
    <property type="molecule type" value="Genomic_DNA"/>
</dbReference>